<evidence type="ECO:0000256" key="4">
    <source>
        <dbReference type="ARBA" id="ARBA00007947"/>
    </source>
</evidence>
<dbReference type="Pfam" id="PF25087">
    <property type="entry name" value="GMPPB_C"/>
    <property type="match status" value="1"/>
</dbReference>
<dbReference type="InterPro" id="IPR056729">
    <property type="entry name" value="GMPPB_C"/>
</dbReference>
<evidence type="ECO:0000256" key="1">
    <source>
        <dbReference type="ARBA" id="ARBA00005166"/>
    </source>
</evidence>
<evidence type="ECO:0000256" key="10">
    <source>
        <dbReference type="ARBA" id="ARBA00048493"/>
    </source>
</evidence>
<comment type="caution">
    <text evidence="13">The sequence shown here is derived from an EMBL/GenBank/DDBJ whole genome shotgun (WGS) entry which is preliminary data.</text>
</comment>
<dbReference type="GO" id="GO:0019134">
    <property type="term" value="F:glucosamine-1-phosphate N-acetyltransferase activity"/>
    <property type="evidence" value="ECO:0007669"/>
    <property type="project" value="UniProtKB-EC"/>
</dbReference>
<dbReference type="InterPro" id="IPR029044">
    <property type="entry name" value="Nucleotide-diphossugar_trans"/>
</dbReference>
<keyword evidence="6 13" id="KW-0548">Nucleotidyltransferase</keyword>
<dbReference type="InterPro" id="IPR050065">
    <property type="entry name" value="GlmU-like"/>
</dbReference>
<accession>A0A0W8EPF5</accession>
<sequence>MEKCLKGQGEDISMQCVVLAAGEGKRMRPLTAQRPKVMLPLANRPMADHLVCAARDAGVREFILVVGYQEQAVRDYFGDGSRFNVSIQYATQRHQRGTADALRAAEGLITGTFLVLNGDMVMQRDDIAAIMVRTPPCMGIFRSDRPWDYGAVTTGGGRVTGLVEKSDRPESTEINAGAYLFAPEIFDLIGEVGASPRGEYELTDALAAYIGAGELTGYPLASWLDVGYPWDLLDANAALLESVVPVVEGMVEEGVTLKGNVSVGRGSTIRSGTYIVGPCVIGEDCVVGPHAYIRGATAIGDRCHIGHATEIKNSVIMQDTNLPHFNYLGDSIVGSGCNFGAGTKVANLRHDHATVKIRGRDTRRVKMGAVIGDEVQFGINCSVNVGCVIASRVTVAPHAFVEGWIEEGTTVR</sequence>
<dbReference type="Pfam" id="PF00483">
    <property type="entry name" value="NTP_transferase"/>
    <property type="match status" value="1"/>
</dbReference>
<evidence type="ECO:0000259" key="11">
    <source>
        <dbReference type="Pfam" id="PF00483"/>
    </source>
</evidence>
<evidence type="ECO:0000259" key="12">
    <source>
        <dbReference type="Pfam" id="PF25087"/>
    </source>
</evidence>
<reference evidence="13" key="1">
    <citation type="journal article" date="2015" name="Proc. Natl. Acad. Sci. U.S.A.">
        <title>Networks of energetic and metabolic interactions define dynamics in microbial communities.</title>
        <authorList>
            <person name="Embree M."/>
            <person name="Liu J.K."/>
            <person name="Al-Bassam M.M."/>
            <person name="Zengler K."/>
        </authorList>
    </citation>
    <scope>NUCLEOTIDE SEQUENCE</scope>
</reference>
<dbReference type="SUPFAM" id="SSF51161">
    <property type="entry name" value="Trimeric LpxA-like enzymes"/>
    <property type="match status" value="1"/>
</dbReference>
<dbReference type="EC" id="2.7.7.24" evidence="13"/>
<dbReference type="GO" id="GO:0003977">
    <property type="term" value="F:UDP-N-acetylglucosamine diphosphorylase activity"/>
    <property type="evidence" value="ECO:0007669"/>
    <property type="project" value="UniProtKB-EC"/>
</dbReference>
<evidence type="ECO:0000256" key="7">
    <source>
        <dbReference type="ARBA" id="ARBA00023268"/>
    </source>
</evidence>
<comment type="pathway">
    <text evidence="1">Nucleotide-sugar biosynthesis; UDP-N-acetyl-alpha-D-glucosamine biosynthesis; N-acetyl-alpha-D-glucosamine 1-phosphate from alpha-D-glucosamine 6-phosphate (route II): step 2/2.</text>
</comment>
<dbReference type="PANTHER" id="PTHR43584:SF8">
    <property type="entry name" value="N-ACETYLMURAMATE ALPHA-1-PHOSPHATE URIDYLYLTRANSFERASE"/>
    <property type="match status" value="1"/>
</dbReference>
<dbReference type="InterPro" id="IPR005835">
    <property type="entry name" value="NTP_transferase_dom"/>
</dbReference>
<organism evidence="13">
    <name type="scientific">hydrocarbon metagenome</name>
    <dbReference type="NCBI Taxonomy" id="938273"/>
    <lineage>
        <taxon>unclassified sequences</taxon>
        <taxon>metagenomes</taxon>
        <taxon>ecological metagenomes</taxon>
    </lineage>
</organism>
<keyword evidence="7" id="KW-0511">Multifunctional enzyme</keyword>
<dbReference type="PANTHER" id="PTHR43584">
    <property type="entry name" value="NUCLEOTIDYL TRANSFERASE"/>
    <property type="match status" value="1"/>
</dbReference>
<evidence type="ECO:0000256" key="3">
    <source>
        <dbReference type="ARBA" id="ARBA00007707"/>
    </source>
</evidence>
<feature type="domain" description="Nucleotidyl transferase" evidence="11">
    <location>
        <begin position="17"/>
        <end position="241"/>
    </location>
</feature>
<evidence type="ECO:0000256" key="8">
    <source>
        <dbReference type="ARBA" id="ARBA00023315"/>
    </source>
</evidence>
<dbReference type="InterPro" id="IPR023915">
    <property type="entry name" value="Bifunctiontional_GlmU_arc-type"/>
</dbReference>
<evidence type="ECO:0000256" key="5">
    <source>
        <dbReference type="ARBA" id="ARBA00022679"/>
    </source>
</evidence>
<dbReference type="UniPathway" id="UPA00113">
    <property type="reaction ID" value="UER00532"/>
</dbReference>
<proteinExistence type="inferred from homology"/>
<comment type="catalytic activity">
    <reaction evidence="9">
        <text>alpha-D-glucosamine 1-phosphate + acetyl-CoA = N-acetyl-alpha-D-glucosamine 1-phosphate + CoA + H(+)</text>
        <dbReference type="Rhea" id="RHEA:13725"/>
        <dbReference type="ChEBI" id="CHEBI:15378"/>
        <dbReference type="ChEBI" id="CHEBI:57287"/>
        <dbReference type="ChEBI" id="CHEBI:57288"/>
        <dbReference type="ChEBI" id="CHEBI:57776"/>
        <dbReference type="ChEBI" id="CHEBI:58516"/>
        <dbReference type="EC" id="2.3.1.157"/>
    </reaction>
</comment>
<evidence type="ECO:0000256" key="9">
    <source>
        <dbReference type="ARBA" id="ARBA00048247"/>
    </source>
</evidence>
<feature type="domain" description="Mannose-1-phosphate guanyltransferase C-terminal" evidence="12">
    <location>
        <begin position="275"/>
        <end position="347"/>
    </location>
</feature>
<comment type="similarity">
    <text evidence="4">In the N-terminal section; belongs to the N-acetylglucosamine-1-phosphate uridyltransferase family.</text>
</comment>
<dbReference type="Gene3D" id="2.160.10.10">
    <property type="entry name" value="Hexapeptide repeat proteins"/>
    <property type="match status" value="1"/>
</dbReference>
<dbReference type="Gene3D" id="3.90.550.10">
    <property type="entry name" value="Spore Coat Polysaccharide Biosynthesis Protein SpsA, Chain A"/>
    <property type="match status" value="1"/>
</dbReference>
<comment type="similarity">
    <text evidence="3">In the C-terminal section; belongs to the transferase hexapeptide repeat family.</text>
</comment>
<name>A0A0W8EPF5_9ZZZZ</name>
<keyword evidence="5 13" id="KW-0808">Transferase</keyword>
<evidence type="ECO:0000256" key="2">
    <source>
        <dbReference type="ARBA" id="ARBA00005208"/>
    </source>
</evidence>
<dbReference type="AlphaFoldDB" id="A0A0W8EPF5"/>
<protein>
    <submittedName>
        <fullName evidence="13">Glucose-1-phosphate thymidylyltransferase</fullName>
        <ecNumber evidence="13">2.7.7.24</ecNumber>
    </submittedName>
</protein>
<dbReference type="GO" id="GO:0008879">
    <property type="term" value="F:glucose-1-phosphate thymidylyltransferase activity"/>
    <property type="evidence" value="ECO:0007669"/>
    <property type="project" value="UniProtKB-EC"/>
</dbReference>
<dbReference type="SUPFAM" id="SSF53448">
    <property type="entry name" value="Nucleotide-diphospho-sugar transferases"/>
    <property type="match status" value="1"/>
</dbReference>
<dbReference type="GO" id="GO:0006048">
    <property type="term" value="P:UDP-N-acetylglucosamine biosynthetic process"/>
    <property type="evidence" value="ECO:0007669"/>
    <property type="project" value="UniProtKB-UniPathway"/>
</dbReference>
<dbReference type="CDD" id="cd04181">
    <property type="entry name" value="NTP_transferase"/>
    <property type="match status" value="1"/>
</dbReference>
<evidence type="ECO:0000313" key="13">
    <source>
        <dbReference type="EMBL" id="KUG10397.1"/>
    </source>
</evidence>
<gene>
    <name evidence="13" type="ORF">ASZ90_016549</name>
</gene>
<dbReference type="EMBL" id="LNQE01001740">
    <property type="protein sequence ID" value="KUG10397.1"/>
    <property type="molecule type" value="Genomic_DNA"/>
</dbReference>
<keyword evidence="8" id="KW-0012">Acyltransferase</keyword>
<dbReference type="InterPro" id="IPR011004">
    <property type="entry name" value="Trimer_LpxA-like_sf"/>
</dbReference>
<evidence type="ECO:0000256" key="6">
    <source>
        <dbReference type="ARBA" id="ARBA00022695"/>
    </source>
</evidence>
<comment type="catalytic activity">
    <reaction evidence="10">
        <text>N-acetyl-alpha-D-glucosamine 1-phosphate + UTP + H(+) = UDP-N-acetyl-alpha-D-glucosamine + diphosphate</text>
        <dbReference type="Rhea" id="RHEA:13509"/>
        <dbReference type="ChEBI" id="CHEBI:15378"/>
        <dbReference type="ChEBI" id="CHEBI:33019"/>
        <dbReference type="ChEBI" id="CHEBI:46398"/>
        <dbReference type="ChEBI" id="CHEBI:57705"/>
        <dbReference type="ChEBI" id="CHEBI:57776"/>
        <dbReference type="EC" id="2.7.7.23"/>
    </reaction>
</comment>
<dbReference type="NCBIfam" id="TIGR03992">
    <property type="entry name" value="Arch_glmU"/>
    <property type="match status" value="1"/>
</dbReference>
<comment type="pathway">
    <text evidence="2">Nucleotide-sugar biosynthesis; UDP-N-acetyl-alpha-D-glucosamine biosynthesis; UDP-N-acetyl-alpha-D-glucosamine from N-acetyl-alpha-D-glucosamine 1-phosphate: step 1/1.</text>
</comment>
<dbReference type="CDD" id="cd05636">
    <property type="entry name" value="LbH_G1P_TT_C_like"/>
    <property type="match status" value="1"/>
</dbReference>